<keyword evidence="3" id="KW-1185">Reference proteome</keyword>
<dbReference type="Proteomes" id="UP000265703">
    <property type="component" value="Unassembled WGS sequence"/>
</dbReference>
<keyword evidence="1" id="KW-0472">Membrane</keyword>
<accession>A0A397SFC6</accession>
<keyword evidence="1" id="KW-1133">Transmembrane helix</keyword>
<feature type="transmembrane region" description="Helical" evidence="1">
    <location>
        <begin position="940"/>
        <end position="960"/>
    </location>
</feature>
<evidence type="ECO:0000256" key="1">
    <source>
        <dbReference type="SAM" id="Phobius"/>
    </source>
</evidence>
<proteinExistence type="predicted"/>
<dbReference type="EMBL" id="QKYT01000642">
    <property type="protein sequence ID" value="RIA82677.1"/>
    <property type="molecule type" value="Genomic_DNA"/>
</dbReference>
<comment type="caution">
    <text evidence="2">The sequence shown here is derived from an EMBL/GenBank/DDBJ whole genome shotgun (WGS) entry which is preliminary data.</text>
</comment>
<dbReference type="OrthoDB" id="2359855at2759"/>
<gene>
    <name evidence="2" type="ORF">C1645_809525</name>
</gene>
<reference evidence="2 3" key="1">
    <citation type="submission" date="2018-06" db="EMBL/GenBank/DDBJ databases">
        <title>Comparative genomics reveals the genomic features of Rhizophagus irregularis, R. cerebriforme, R. diaphanum and Gigaspora rosea, and their symbiotic lifestyle signature.</title>
        <authorList>
            <person name="Morin E."/>
            <person name="San Clemente H."/>
            <person name="Chen E.C.H."/>
            <person name="De La Providencia I."/>
            <person name="Hainaut M."/>
            <person name="Kuo A."/>
            <person name="Kohler A."/>
            <person name="Murat C."/>
            <person name="Tang N."/>
            <person name="Roy S."/>
            <person name="Loubradou J."/>
            <person name="Henrissat B."/>
            <person name="Grigoriev I.V."/>
            <person name="Corradi N."/>
            <person name="Roux C."/>
            <person name="Martin F.M."/>
        </authorList>
    </citation>
    <scope>NUCLEOTIDE SEQUENCE [LARGE SCALE GENOMIC DNA]</scope>
    <source>
        <strain evidence="2 3">DAOM 227022</strain>
    </source>
</reference>
<name>A0A397SFC6_9GLOM</name>
<keyword evidence="1" id="KW-0812">Transmembrane</keyword>
<evidence type="ECO:0000313" key="3">
    <source>
        <dbReference type="Proteomes" id="UP000265703"/>
    </source>
</evidence>
<dbReference type="AlphaFoldDB" id="A0A397SFC6"/>
<sequence length="974" mass="113630">MATIRPMFPLNAEVIQWCQNPKVLEEQFDGVLPENLQDKGIYLLKIILAEAEFPGEVLILNDNPLTFSLTTLQFHLIKTACLVIRKTRLYLQHIEKYTPTNAQPALFHALIYYGQDLIGGDPHIDPINLFHRWIIRSKYKDMDFGYGLNQSEKSIKILENLYNSLSQEFKDSVTSVDFSSSAKSINNIFQSQLAYELGEYYFSIDKGKSIEYLCKCRLESVSDNENIGEYKLFCDIDEARVEKLIRTLLEVTTDISLHDQINYFIQYGQDYEGVFLVMLKALMENVSLNISKDFRNNLVSNAFDKGQEKSGIKISICNVLNLSSDSSSEEMLNSIPKQCFHYLKHNFNENIVDEIAKIFKTLYGDFPGSKMSESQRSFVSSFFKKIENDDVLKSIKNIGGFEFVQYPLDQFFDEIAQFNLRCKNYKSGNLLLNGDSATNNNFDDNFDFLLEELNLAIRPENQKANNDSIGEVNLYWPEIVDLINRKPERDLNSEEAEKIENLCIDALKLHGIMEFRILEILSCKFMDFCRWQFLKNFFKNIRKLRFKDDYKSDKFSEHFRFCKIIISCVEILELFTNISQEISNKFDSTMYQKQFDIVFNMKFNEIEIIRSKVMKFFKVLSSRGVASKEPIFEVIAKLNQKWVHQVIDSMIAGYLCGQQWNQQLKQLNPGLYGPLTIIMMSSDCATKHWPDRSFITIAEALNKKIKPIKFDILNALIQVCLKSRINNIPKYIYNLRLADLYYLQGFASKSLRTSLDALISHSSNFMNMNNIDERVWQSYAIPQMIRCCLSKKEMIAALVLHQLIKDNITWTKKSSLVTLAINNGILQSSIFTRFIYETKLLLHIVNMLHKRGELVKCSQIIEWLKSSIQEESPSISNNAYIIFSFNIKHNESVYKSKKRIIGVDIDPNHRKVKIEELLFEFLKTFNLWIYEQLEDEEKQIYIIAIKIQFIFVVTLLYMYMDKLLDKFLKNKFSK</sequence>
<organism evidence="2 3">
    <name type="scientific">Glomus cerebriforme</name>
    <dbReference type="NCBI Taxonomy" id="658196"/>
    <lineage>
        <taxon>Eukaryota</taxon>
        <taxon>Fungi</taxon>
        <taxon>Fungi incertae sedis</taxon>
        <taxon>Mucoromycota</taxon>
        <taxon>Glomeromycotina</taxon>
        <taxon>Glomeromycetes</taxon>
        <taxon>Glomerales</taxon>
        <taxon>Glomeraceae</taxon>
        <taxon>Glomus</taxon>
    </lineage>
</organism>
<evidence type="ECO:0000313" key="2">
    <source>
        <dbReference type="EMBL" id="RIA82677.1"/>
    </source>
</evidence>
<protein>
    <submittedName>
        <fullName evidence="2">Uncharacterized protein</fullName>
    </submittedName>
</protein>